<evidence type="ECO:0000313" key="3">
    <source>
        <dbReference type="EMBL" id="MFC4788701.1"/>
    </source>
</evidence>
<dbReference type="EMBL" id="JBHSHJ010000004">
    <property type="protein sequence ID" value="MFC4788701.1"/>
    <property type="molecule type" value="Genomic_DNA"/>
</dbReference>
<feature type="region of interest" description="Disordered" evidence="2">
    <location>
        <begin position="175"/>
        <end position="199"/>
    </location>
</feature>
<evidence type="ECO:0000256" key="1">
    <source>
        <dbReference type="SAM" id="Coils"/>
    </source>
</evidence>
<organism evidence="3 4">
    <name type="scientific">Giesbergeria sinuosa</name>
    <dbReference type="NCBI Taxonomy" id="80883"/>
    <lineage>
        <taxon>Bacteria</taxon>
        <taxon>Pseudomonadati</taxon>
        <taxon>Pseudomonadota</taxon>
        <taxon>Betaproteobacteria</taxon>
        <taxon>Burkholderiales</taxon>
        <taxon>Comamonadaceae</taxon>
        <taxon>Giesbergeria</taxon>
    </lineage>
</organism>
<evidence type="ECO:0000313" key="4">
    <source>
        <dbReference type="Proteomes" id="UP001596001"/>
    </source>
</evidence>
<reference evidence="4" key="1">
    <citation type="journal article" date="2019" name="Int. J. Syst. Evol. Microbiol.">
        <title>The Global Catalogue of Microorganisms (GCM) 10K type strain sequencing project: providing services to taxonomists for standard genome sequencing and annotation.</title>
        <authorList>
            <consortium name="The Broad Institute Genomics Platform"/>
            <consortium name="The Broad Institute Genome Sequencing Center for Infectious Disease"/>
            <person name="Wu L."/>
            <person name="Ma J."/>
        </authorList>
    </citation>
    <scope>NUCLEOTIDE SEQUENCE [LARGE SCALE GENOMIC DNA]</scope>
    <source>
        <strain evidence="4">CCUG 49452</strain>
    </source>
</reference>
<protein>
    <submittedName>
        <fullName evidence="3">Uncharacterized protein</fullName>
    </submittedName>
</protein>
<keyword evidence="4" id="KW-1185">Reference proteome</keyword>
<sequence length="603" mass="66280">MTIDDQPVPALVLEAWKQSIVRATPAAIQALVAQQPELGAGFRIGKIDLTIARNRIQRRLGQLQELPCVYRDLLVQTTLSASLVSVLSQQVLERWAVPLCHCFGTVALVAALYLDERDAVRHLAPQWLAHPPAPEEAPTADTVRVAAPRLQAELLPLLAHLHTLSAQAGVSDAASSVVPTAPNAHTPAPTPSTRRTANEQRLMQAWREKDKESKRLRRELNALTGQHQQQGQALASAQHALESAKTLAATAEAERIALQTQWETRVTQRVTALWDERLLPWLRPAETLADEVAALSSNHSSLLQQADALLQRQAAHDRLHGLRSQLRTELLACQQAHARLVQAHRDALRPLPELLPLAQQLQARMQHIEQCLHNHAPLPAPAHPLLAQMEQTLATQQTLDGVAAMRRALQASATLGWLDNQSLQQAYALIDQASIRLYALTSTAPRGAKNLALPLRALQTELAQGHPATLLVDGHNVLFTQTAAFKPWYEQGQPGAQAREHLTALLVATAQRYPTLHIHLWFDGPVLSDSTRAANMRVHFSGGQGSDRADARLLAYLHHLQVATPAHLRLLVTQDQAQAAQAEDTGAWILAPAELLYWVRPHI</sequence>
<feature type="compositionally biased region" description="Low complexity" evidence="2">
    <location>
        <begin position="179"/>
        <end position="195"/>
    </location>
</feature>
<dbReference type="RefSeq" id="WP_382431384.1">
    <property type="nucleotide sequence ID" value="NZ_JBHSHJ010000004.1"/>
</dbReference>
<keyword evidence="1" id="KW-0175">Coiled coil</keyword>
<name>A0ABV9QB08_9BURK</name>
<evidence type="ECO:0000256" key="2">
    <source>
        <dbReference type="SAM" id="MobiDB-lite"/>
    </source>
</evidence>
<comment type="caution">
    <text evidence="3">The sequence shown here is derived from an EMBL/GenBank/DDBJ whole genome shotgun (WGS) entry which is preliminary data.</text>
</comment>
<dbReference type="Proteomes" id="UP001596001">
    <property type="component" value="Unassembled WGS sequence"/>
</dbReference>
<feature type="coiled-coil region" evidence="1">
    <location>
        <begin position="234"/>
        <end position="261"/>
    </location>
</feature>
<gene>
    <name evidence="3" type="ORF">ACFO6X_06850</name>
</gene>
<proteinExistence type="predicted"/>
<accession>A0ABV9QB08</accession>